<keyword evidence="3" id="KW-1185">Reference proteome</keyword>
<evidence type="ECO:0000313" key="3">
    <source>
        <dbReference type="Proteomes" id="UP000188320"/>
    </source>
</evidence>
<organism evidence="2 3">
    <name type="scientific">Zancudomyces culisetae</name>
    <name type="common">Gut fungus</name>
    <name type="synonym">Smittium culisetae</name>
    <dbReference type="NCBI Taxonomy" id="1213189"/>
    <lineage>
        <taxon>Eukaryota</taxon>
        <taxon>Fungi</taxon>
        <taxon>Fungi incertae sedis</taxon>
        <taxon>Zoopagomycota</taxon>
        <taxon>Kickxellomycotina</taxon>
        <taxon>Harpellomycetes</taxon>
        <taxon>Harpellales</taxon>
        <taxon>Legeriomycetaceae</taxon>
        <taxon>Zancudomyces</taxon>
    </lineage>
</organism>
<dbReference type="AlphaFoldDB" id="A0A1R1PX82"/>
<dbReference type="EMBL" id="LSSK01000074">
    <property type="protein sequence ID" value="OMH85507.1"/>
    <property type="molecule type" value="Genomic_DNA"/>
</dbReference>
<dbReference type="Proteomes" id="UP000188320">
    <property type="component" value="Unassembled WGS sequence"/>
</dbReference>
<gene>
    <name evidence="2" type="ORF">AX774_g939</name>
</gene>
<comment type="caution">
    <text evidence="2">The sequence shown here is derived from an EMBL/GenBank/DDBJ whole genome shotgun (WGS) entry which is preliminary data.</text>
</comment>
<proteinExistence type="predicted"/>
<name>A0A1R1PX82_ZANCU</name>
<accession>A0A1R1PX82</accession>
<reference evidence="3" key="1">
    <citation type="submission" date="2017-01" db="EMBL/GenBank/DDBJ databases">
        <authorList>
            <person name="Wang Y."/>
            <person name="White M."/>
            <person name="Kvist S."/>
            <person name="Moncalvo J.-M."/>
        </authorList>
    </citation>
    <scope>NUCLEOTIDE SEQUENCE [LARGE SCALE GENOMIC DNA]</scope>
    <source>
        <strain evidence="3">COL-18-3</strain>
    </source>
</reference>
<sequence>MEIDNDVNKINFSIFEALKIQEKVYFNPLNHTRVPTRPVNPVLGSKSKKSDFREDKGMSVIEISDDSDDMEDNFKDNDQSDSNLLTDDSFFVSPEIAFAHYE</sequence>
<protein>
    <submittedName>
        <fullName evidence="2">Uncharacterized protein</fullName>
    </submittedName>
</protein>
<evidence type="ECO:0000313" key="2">
    <source>
        <dbReference type="EMBL" id="OMH85507.1"/>
    </source>
</evidence>
<feature type="compositionally biased region" description="Basic and acidic residues" evidence="1">
    <location>
        <begin position="48"/>
        <end position="57"/>
    </location>
</feature>
<feature type="region of interest" description="Disordered" evidence="1">
    <location>
        <begin position="36"/>
        <end position="58"/>
    </location>
</feature>
<evidence type="ECO:0000256" key="1">
    <source>
        <dbReference type="SAM" id="MobiDB-lite"/>
    </source>
</evidence>